<evidence type="ECO:0000313" key="2">
    <source>
        <dbReference type="Proteomes" id="UP000271974"/>
    </source>
</evidence>
<reference evidence="1 2" key="1">
    <citation type="submission" date="2019-01" db="EMBL/GenBank/DDBJ databases">
        <title>A draft genome assembly of the solar-powered sea slug Elysia chlorotica.</title>
        <authorList>
            <person name="Cai H."/>
            <person name="Li Q."/>
            <person name="Fang X."/>
            <person name="Li J."/>
            <person name="Curtis N.E."/>
            <person name="Altenburger A."/>
            <person name="Shibata T."/>
            <person name="Feng M."/>
            <person name="Maeda T."/>
            <person name="Schwartz J.A."/>
            <person name="Shigenobu S."/>
            <person name="Lundholm N."/>
            <person name="Nishiyama T."/>
            <person name="Yang H."/>
            <person name="Hasebe M."/>
            <person name="Li S."/>
            <person name="Pierce S.K."/>
            <person name="Wang J."/>
        </authorList>
    </citation>
    <scope>NUCLEOTIDE SEQUENCE [LARGE SCALE GENOMIC DNA]</scope>
    <source>
        <strain evidence="1">EC2010</strain>
        <tissue evidence="1">Whole organism of an adult</tissue>
    </source>
</reference>
<dbReference type="EMBL" id="RQTK01000052">
    <property type="protein sequence ID" value="RUS89562.1"/>
    <property type="molecule type" value="Genomic_DNA"/>
</dbReference>
<evidence type="ECO:0000313" key="1">
    <source>
        <dbReference type="EMBL" id="RUS89562.1"/>
    </source>
</evidence>
<sequence>SSCHSAKFPVQQSKSTRATYFTDTSFLRRTFIEVAATQTKPRWGPTSTSRRSTGKSKVTSCASLSVCAVGSTDSCPPSTGPHGLPVLTRHVVWVTGLNKFTFS</sequence>
<protein>
    <submittedName>
        <fullName evidence="1">Uncharacterized protein</fullName>
    </submittedName>
</protein>
<dbReference type="Proteomes" id="UP000271974">
    <property type="component" value="Unassembled WGS sequence"/>
</dbReference>
<accession>A0A3S1BRB4</accession>
<name>A0A3S1BRB4_ELYCH</name>
<organism evidence="1 2">
    <name type="scientific">Elysia chlorotica</name>
    <name type="common">Eastern emerald elysia</name>
    <name type="synonym">Sea slug</name>
    <dbReference type="NCBI Taxonomy" id="188477"/>
    <lineage>
        <taxon>Eukaryota</taxon>
        <taxon>Metazoa</taxon>
        <taxon>Spiralia</taxon>
        <taxon>Lophotrochozoa</taxon>
        <taxon>Mollusca</taxon>
        <taxon>Gastropoda</taxon>
        <taxon>Heterobranchia</taxon>
        <taxon>Euthyneura</taxon>
        <taxon>Panpulmonata</taxon>
        <taxon>Sacoglossa</taxon>
        <taxon>Placobranchoidea</taxon>
        <taxon>Plakobranchidae</taxon>
        <taxon>Elysia</taxon>
    </lineage>
</organism>
<proteinExistence type="predicted"/>
<feature type="non-terminal residue" evidence="1">
    <location>
        <position position="103"/>
    </location>
</feature>
<gene>
    <name evidence="1" type="ORF">EGW08_002680</name>
</gene>
<comment type="caution">
    <text evidence="1">The sequence shown here is derived from an EMBL/GenBank/DDBJ whole genome shotgun (WGS) entry which is preliminary data.</text>
</comment>
<dbReference type="AlphaFoldDB" id="A0A3S1BRB4"/>
<keyword evidence="2" id="KW-1185">Reference proteome</keyword>
<feature type="non-terminal residue" evidence="1">
    <location>
        <position position="1"/>
    </location>
</feature>